<organism evidence="1">
    <name type="scientific">Chromera velia CCMP2878</name>
    <dbReference type="NCBI Taxonomy" id="1169474"/>
    <lineage>
        <taxon>Eukaryota</taxon>
        <taxon>Sar</taxon>
        <taxon>Alveolata</taxon>
        <taxon>Colpodellida</taxon>
        <taxon>Chromeraceae</taxon>
        <taxon>Chromera</taxon>
    </lineage>
</organism>
<dbReference type="VEuPathDB" id="CryptoDB:Cvel_8837"/>
<dbReference type="PhylomeDB" id="A0A0G4HVD8"/>
<protein>
    <submittedName>
        <fullName evidence="1">Uncharacterized protein</fullName>
    </submittedName>
</protein>
<reference evidence="1" key="1">
    <citation type="submission" date="2014-11" db="EMBL/GenBank/DDBJ databases">
        <authorList>
            <person name="Otto D Thomas"/>
            <person name="Naeem Raeece"/>
        </authorList>
    </citation>
    <scope>NUCLEOTIDE SEQUENCE</scope>
</reference>
<evidence type="ECO:0000313" key="1">
    <source>
        <dbReference type="EMBL" id="CEM48434.1"/>
    </source>
</evidence>
<gene>
    <name evidence="1" type="ORF">Cvel_8837</name>
</gene>
<dbReference type="AlphaFoldDB" id="A0A0G4HVD8"/>
<dbReference type="EMBL" id="CDMZ01004034">
    <property type="protein sequence ID" value="CEM48434.1"/>
    <property type="molecule type" value="Genomic_DNA"/>
</dbReference>
<name>A0A0G4HVD8_9ALVE</name>
<accession>A0A0G4HVD8</accession>
<proteinExistence type="predicted"/>
<sequence>MECRLEALYPSPYAHVPPFYFRLRSAEWALSSKTIAHMYNGNSVAVVGQPDLQKQIAAVREKIAMVEAALGLPSEGNRDTYKDWEPKQLRDELKQLTNKENLLLAQ</sequence>